<sequence>MVQNSYLILFMPPMVFYIKNPVLKHLNKMGGLKENINTYLIITTPTLHNKSPYQLFHNSIPDMSLFKVFGSLCFATTLTSHQTKHDPRARKSVFLGYKSGYKGYVLYDLSSREIFISRHVTFHEHVLPYPSSTSNPTSNWDYVPSNHSPAAPISNSNDTNVPPLVTTSSDTTVSTSSPSSPPNPTSSHRRSTRPKQIPP</sequence>
<comment type="caution">
    <text evidence="3">The sequence shown here is derived from an EMBL/GenBank/DDBJ whole genome shotgun (WGS) entry which is preliminary data.</text>
</comment>
<protein>
    <submittedName>
        <fullName evidence="3">Retrovirus-related Pol polyprotein from transposon TNT 1-94</fullName>
    </submittedName>
</protein>
<evidence type="ECO:0000256" key="1">
    <source>
        <dbReference type="SAM" id="MobiDB-lite"/>
    </source>
</evidence>
<dbReference type="STRING" id="57577.A0A2K3NR19"/>
<evidence type="ECO:0000259" key="2">
    <source>
        <dbReference type="Pfam" id="PF25597"/>
    </source>
</evidence>
<gene>
    <name evidence="3" type="ORF">L195_g001938</name>
</gene>
<dbReference type="Proteomes" id="UP000236291">
    <property type="component" value="Unassembled WGS sequence"/>
</dbReference>
<dbReference type="InterPro" id="IPR057670">
    <property type="entry name" value="SH3_retrovirus"/>
</dbReference>
<dbReference type="Pfam" id="PF25597">
    <property type="entry name" value="SH3_retrovirus"/>
    <property type="match status" value="1"/>
</dbReference>
<proteinExistence type="predicted"/>
<evidence type="ECO:0000313" key="3">
    <source>
        <dbReference type="EMBL" id="PNY05486.1"/>
    </source>
</evidence>
<feature type="region of interest" description="Disordered" evidence="1">
    <location>
        <begin position="151"/>
        <end position="199"/>
    </location>
</feature>
<feature type="compositionally biased region" description="Low complexity" evidence="1">
    <location>
        <begin position="161"/>
        <end position="178"/>
    </location>
</feature>
<reference evidence="3 4" key="1">
    <citation type="journal article" date="2014" name="Am. J. Bot.">
        <title>Genome assembly and annotation for red clover (Trifolium pratense; Fabaceae).</title>
        <authorList>
            <person name="Istvanek J."/>
            <person name="Jaros M."/>
            <person name="Krenek A."/>
            <person name="Repkova J."/>
        </authorList>
    </citation>
    <scope>NUCLEOTIDE SEQUENCE [LARGE SCALE GENOMIC DNA]</scope>
    <source>
        <strain evidence="4">cv. Tatra</strain>
        <tissue evidence="3">Young leaves</tissue>
    </source>
</reference>
<feature type="compositionally biased region" description="Polar residues" evidence="1">
    <location>
        <begin position="151"/>
        <end position="160"/>
    </location>
</feature>
<reference evidence="3 4" key="2">
    <citation type="journal article" date="2017" name="Front. Plant Sci.">
        <title>Gene Classification and Mining of Molecular Markers Useful in Red Clover (Trifolium pratense) Breeding.</title>
        <authorList>
            <person name="Istvanek J."/>
            <person name="Dluhosova J."/>
            <person name="Dluhos P."/>
            <person name="Patkova L."/>
            <person name="Nedelnik J."/>
            <person name="Repkova J."/>
        </authorList>
    </citation>
    <scope>NUCLEOTIDE SEQUENCE [LARGE SCALE GENOMIC DNA]</scope>
    <source>
        <strain evidence="4">cv. Tatra</strain>
        <tissue evidence="3">Young leaves</tissue>
    </source>
</reference>
<organism evidence="3 4">
    <name type="scientific">Trifolium pratense</name>
    <name type="common">Red clover</name>
    <dbReference type="NCBI Taxonomy" id="57577"/>
    <lineage>
        <taxon>Eukaryota</taxon>
        <taxon>Viridiplantae</taxon>
        <taxon>Streptophyta</taxon>
        <taxon>Embryophyta</taxon>
        <taxon>Tracheophyta</taxon>
        <taxon>Spermatophyta</taxon>
        <taxon>Magnoliopsida</taxon>
        <taxon>eudicotyledons</taxon>
        <taxon>Gunneridae</taxon>
        <taxon>Pentapetalae</taxon>
        <taxon>rosids</taxon>
        <taxon>fabids</taxon>
        <taxon>Fabales</taxon>
        <taxon>Fabaceae</taxon>
        <taxon>Papilionoideae</taxon>
        <taxon>50 kb inversion clade</taxon>
        <taxon>NPAAA clade</taxon>
        <taxon>Hologalegina</taxon>
        <taxon>IRL clade</taxon>
        <taxon>Trifolieae</taxon>
        <taxon>Trifolium</taxon>
    </lineage>
</organism>
<accession>A0A2K3NR19</accession>
<evidence type="ECO:0000313" key="4">
    <source>
        <dbReference type="Proteomes" id="UP000236291"/>
    </source>
</evidence>
<dbReference type="AlphaFoldDB" id="A0A2K3NR19"/>
<dbReference type="EMBL" id="ASHM01000827">
    <property type="protein sequence ID" value="PNY05486.1"/>
    <property type="molecule type" value="Genomic_DNA"/>
</dbReference>
<feature type="domain" description="Retroviral polymerase SH3-like" evidence="2">
    <location>
        <begin position="71"/>
        <end position="133"/>
    </location>
</feature>
<name>A0A2K3NR19_TRIPR</name>